<keyword evidence="1" id="KW-1133">Transmembrane helix</keyword>
<gene>
    <name evidence="2" type="ORF">C8N25_101251</name>
</gene>
<evidence type="ECO:0000256" key="1">
    <source>
        <dbReference type="SAM" id="Phobius"/>
    </source>
</evidence>
<feature type="transmembrane region" description="Helical" evidence="1">
    <location>
        <begin position="1000"/>
        <end position="1024"/>
    </location>
</feature>
<dbReference type="Gene3D" id="3.30.70.1430">
    <property type="entry name" value="Multidrug efflux transporter AcrB pore domain"/>
    <property type="match status" value="2"/>
</dbReference>
<dbReference type="Gene3D" id="1.20.1640.10">
    <property type="entry name" value="Multidrug efflux transporter AcrB transmembrane domain"/>
    <property type="match status" value="3"/>
</dbReference>
<comment type="caution">
    <text evidence="2">The sequence shown here is derived from an EMBL/GenBank/DDBJ whole genome shotgun (WGS) entry which is preliminary data.</text>
</comment>
<name>A0A3E0E833_9BACT</name>
<dbReference type="Gene3D" id="3.30.70.1440">
    <property type="entry name" value="Multidrug efflux transporter AcrB pore domain"/>
    <property type="match status" value="1"/>
</dbReference>
<feature type="transmembrane region" description="Helical" evidence="1">
    <location>
        <begin position="934"/>
        <end position="955"/>
    </location>
</feature>
<dbReference type="Gene3D" id="3.30.70.1320">
    <property type="entry name" value="Multidrug efflux transporter AcrB pore domain like"/>
    <property type="match status" value="1"/>
</dbReference>
<keyword evidence="1" id="KW-0472">Membrane</keyword>
<dbReference type="InterPro" id="IPR001036">
    <property type="entry name" value="Acrflvin-R"/>
</dbReference>
<dbReference type="Gene3D" id="3.30.2090.10">
    <property type="entry name" value="Multidrug efflux transporter AcrB TolC docking domain, DN and DC subdomains"/>
    <property type="match status" value="2"/>
</dbReference>
<feature type="transmembrane region" description="Helical" evidence="1">
    <location>
        <begin position="414"/>
        <end position="435"/>
    </location>
</feature>
<dbReference type="PANTHER" id="PTHR32063">
    <property type="match status" value="1"/>
</dbReference>
<dbReference type="SUPFAM" id="SSF82866">
    <property type="entry name" value="Multidrug efflux transporter AcrB transmembrane domain"/>
    <property type="match status" value="2"/>
</dbReference>
<proteinExistence type="predicted"/>
<dbReference type="SUPFAM" id="SSF82714">
    <property type="entry name" value="Multidrug efflux transporter AcrB TolC docking domain, DN and DC subdomains"/>
    <property type="match status" value="1"/>
</dbReference>
<feature type="transmembrane region" description="Helical" evidence="1">
    <location>
        <begin position="329"/>
        <end position="347"/>
    </location>
</feature>
<feature type="transmembrane region" description="Helical" evidence="1">
    <location>
        <begin position="880"/>
        <end position="898"/>
    </location>
</feature>
<sequence length="1068" mass="121568">MTPFRILIVFVVVSILGLAVIPLLSVDLNPKERSSVLSIGYSINNASPEIVEKLATSPLEGAFSRLSELKEITSTSSYDGGEINLTFDKKADMEMKKFEISSMIRQIYPQMDQRVGYPTVTQTSQARSDQKSAILTYSVNGPFASFEIKKIAEDILKPALTRFDEVEEVDVRGANDLQLFVTYDIQKMQAFGITRSQLETSIRRAFGLTYPGAVMNSQGQTLFVQVDRSLKDKDQLEILVVSEMDGMEVRLRDVASLTLEEAEANRYFRINGNNSVTLSVYNRDGVNKVLLAQNLKLAIQNAREQLPAGFEVRLENDDTEFLEKELNKIYKRSGLSILILVVFIFLINRNIKYLSILFLGILANLSLCAIVLYFLKVDIHMYSLAGLTISFGLIVDNAIIMIDHLHKHKNRRVFLALLAASLTTIAALMIVFFLPEDERKNLTEFSIVVSVMLGISLLIALVFTPAFYQVMFKESVRQGRKLTIPKLRKRVKALRSYERGIGWTAKYRKTFITLLILLFGLPIFFLPAKWDEHEWYNKTVGNAFYQEEVRPYVDKALGGSMRMFVRGVYEKSGYREATKTRLYVTCRLPFGNTLEQMDFIMREFESYLQDVEGIDQFVTTVSSGQSARIEITFKEAYEKGALPYQLKGKLSVKSTDWSGAQWNVYGVGQGFYTGGSSDQIPSYRVKMKGYNFDELERQANVLAEKLLAHKRIQEVKTNERAGYGEQKTEEYVLRLDQNKIALGQTNQYEVITALQDMSKPRGASTLLTLENKNYGLVIRERKSGDFSKFDMEQKGLIGGENKIFKISDYGTLTKESTTNSLHKEDRQYIRIVAFEYMGSGKFGNEYLEEVLAEMKQIMPIGYEAKKESYNWNYDQQKRQYSLLGLLIIGIFMICAVLFENLKQPIYIIVIIPISFIGLFLIFSLFDFYFDQGGYAAFVMLGGLAVNAGIFIVNDLNNRDKGLYNRNVLKSVAGKAIPILLTIMSTCFGLIPFIMEGQNEVFWFSLAIGTIGGLIFSMIGVFWVLPVLLWKKKGLVEAQWRDDSVSVKKARRKWFFWRRRGDAAELDNL</sequence>
<dbReference type="Pfam" id="PF00873">
    <property type="entry name" value="ACR_tran"/>
    <property type="match status" value="2"/>
</dbReference>
<protein>
    <submittedName>
        <fullName evidence="2">Multidrug efflux pump subunit AcrB</fullName>
    </submittedName>
</protein>
<dbReference type="PANTHER" id="PTHR32063:SF0">
    <property type="entry name" value="SWARMING MOTILITY PROTEIN SWRC"/>
    <property type="match status" value="1"/>
</dbReference>
<feature type="transmembrane region" description="Helical" evidence="1">
    <location>
        <begin position="447"/>
        <end position="471"/>
    </location>
</feature>
<dbReference type="SUPFAM" id="SSF82693">
    <property type="entry name" value="Multidrug efflux transporter AcrB pore domain, PN1, PN2, PC1 and PC2 subdomains"/>
    <property type="match status" value="2"/>
</dbReference>
<keyword evidence="3" id="KW-1185">Reference proteome</keyword>
<dbReference type="InterPro" id="IPR027463">
    <property type="entry name" value="AcrB_DN_DC_subdom"/>
</dbReference>
<dbReference type="GO" id="GO:0005886">
    <property type="term" value="C:plasma membrane"/>
    <property type="evidence" value="ECO:0007669"/>
    <property type="project" value="TreeGrafter"/>
</dbReference>
<dbReference type="GO" id="GO:0042910">
    <property type="term" value="F:xenobiotic transmembrane transporter activity"/>
    <property type="evidence" value="ECO:0007669"/>
    <property type="project" value="TreeGrafter"/>
</dbReference>
<organism evidence="2 3">
    <name type="scientific">Algoriphagus antarcticus</name>
    <dbReference type="NCBI Taxonomy" id="238540"/>
    <lineage>
        <taxon>Bacteria</taxon>
        <taxon>Pseudomonadati</taxon>
        <taxon>Bacteroidota</taxon>
        <taxon>Cytophagia</taxon>
        <taxon>Cytophagales</taxon>
        <taxon>Cyclobacteriaceae</taxon>
        <taxon>Algoriphagus</taxon>
    </lineage>
</organism>
<dbReference type="OrthoDB" id="9809409at2"/>
<dbReference type="EMBL" id="QUNF01000001">
    <property type="protein sequence ID" value="REG94424.1"/>
    <property type="molecule type" value="Genomic_DNA"/>
</dbReference>
<keyword evidence="1" id="KW-0812">Transmembrane</keyword>
<evidence type="ECO:0000313" key="3">
    <source>
        <dbReference type="Proteomes" id="UP000256405"/>
    </source>
</evidence>
<dbReference type="PRINTS" id="PR00702">
    <property type="entry name" value="ACRIFLAVINRP"/>
</dbReference>
<reference evidence="2 3" key="1">
    <citation type="submission" date="2018-08" db="EMBL/GenBank/DDBJ databases">
        <title>Genomic Encyclopedia of Archaeal and Bacterial Type Strains, Phase II (KMG-II): from individual species to whole genera.</title>
        <authorList>
            <person name="Goeker M."/>
        </authorList>
    </citation>
    <scope>NUCLEOTIDE SEQUENCE [LARGE SCALE GENOMIC DNA]</scope>
    <source>
        <strain evidence="2 3">DSM 15986</strain>
    </source>
</reference>
<evidence type="ECO:0000313" key="2">
    <source>
        <dbReference type="EMBL" id="REG94424.1"/>
    </source>
</evidence>
<feature type="transmembrane region" description="Helical" evidence="1">
    <location>
        <begin position="381"/>
        <end position="402"/>
    </location>
</feature>
<feature type="transmembrane region" description="Helical" evidence="1">
    <location>
        <begin position="905"/>
        <end position="928"/>
    </location>
</feature>
<dbReference type="RefSeq" id="WP_086540781.1">
    <property type="nucleotide sequence ID" value="NZ_MSSW01000011.1"/>
</dbReference>
<dbReference type="Proteomes" id="UP000256405">
    <property type="component" value="Unassembled WGS sequence"/>
</dbReference>
<feature type="transmembrane region" description="Helical" evidence="1">
    <location>
        <begin position="354"/>
        <end position="375"/>
    </location>
</feature>
<accession>A0A3E0E833</accession>
<dbReference type="AlphaFoldDB" id="A0A3E0E833"/>
<feature type="transmembrane region" description="Helical" evidence="1">
    <location>
        <begin position="975"/>
        <end position="994"/>
    </location>
</feature>
<feature type="transmembrane region" description="Helical" evidence="1">
    <location>
        <begin position="511"/>
        <end position="530"/>
    </location>
</feature>